<dbReference type="RefSeq" id="XP_017999761.1">
    <property type="nucleotide sequence ID" value="XM_018143487.1"/>
</dbReference>
<feature type="region of interest" description="Disordered" evidence="1">
    <location>
        <begin position="213"/>
        <end position="251"/>
    </location>
</feature>
<dbReference type="AlphaFoldDB" id="A0A0N0NM08"/>
<name>A0A0N0NM08_9EURO</name>
<dbReference type="Proteomes" id="UP000038010">
    <property type="component" value="Unassembled WGS sequence"/>
</dbReference>
<dbReference type="Pfam" id="PF23155">
    <property type="entry name" value="DUF7053"/>
    <property type="match status" value="1"/>
</dbReference>
<evidence type="ECO:0000313" key="3">
    <source>
        <dbReference type="EMBL" id="KPI39798.1"/>
    </source>
</evidence>
<evidence type="ECO:0000259" key="2">
    <source>
        <dbReference type="Pfam" id="PF23155"/>
    </source>
</evidence>
<feature type="compositionally biased region" description="Polar residues" evidence="1">
    <location>
        <begin position="289"/>
        <end position="298"/>
    </location>
</feature>
<dbReference type="GeneID" id="28735367"/>
<dbReference type="VEuPathDB" id="FungiDB:AB675_3437"/>
<gene>
    <name evidence="3" type="ORF">AB675_3437</name>
</gene>
<reference evidence="3 4" key="1">
    <citation type="submission" date="2015-06" db="EMBL/GenBank/DDBJ databases">
        <title>Draft genome of the ant-associated black yeast Phialophora attae CBS 131958.</title>
        <authorList>
            <person name="Moreno L.F."/>
            <person name="Stielow B.J."/>
            <person name="de Hoog S."/>
            <person name="Vicente V.A."/>
            <person name="Weiss V.A."/>
            <person name="de Vries M."/>
            <person name="Cruz L.M."/>
            <person name="Souza E.M."/>
        </authorList>
    </citation>
    <scope>NUCLEOTIDE SEQUENCE [LARGE SCALE GENOMIC DNA]</scope>
    <source>
        <strain evidence="3 4">CBS 131958</strain>
    </source>
</reference>
<evidence type="ECO:0000256" key="1">
    <source>
        <dbReference type="SAM" id="MobiDB-lite"/>
    </source>
</evidence>
<feature type="compositionally biased region" description="Low complexity" evidence="1">
    <location>
        <begin position="299"/>
        <end position="315"/>
    </location>
</feature>
<organism evidence="3 4">
    <name type="scientific">Cyphellophora attinorum</name>
    <dbReference type="NCBI Taxonomy" id="1664694"/>
    <lineage>
        <taxon>Eukaryota</taxon>
        <taxon>Fungi</taxon>
        <taxon>Dikarya</taxon>
        <taxon>Ascomycota</taxon>
        <taxon>Pezizomycotina</taxon>
        <taxon>Eurotiomycetes</taxon>
        <taxon>Chaetothyriomycetidae</taxon>
        <taxon>Chaetothyriales</taxon>
        <taxon>Cyphellophoraceae</taxon>
        <taxon>Cyphellophora</taxon>
    </lineage>
</organism>
<keyword evidence="4" id="KW-1185">Reference proteome</keyword>
<sequence>MGKKTLFCNITPLPSTVSREVAIAMLHNHDEMIELNPMVIEHRPIKTPRDAPADEFLDCAWQELTDKVHYLPGGLVKGKVSYKACFHDLPNGLQTHIYAPTGLDIREKWSIQGSLPGEPPERRELGSTAPAVGLYLKEECEMRCNRFLNSFVRKNLDEAHRILVERIMKKAEMIEARRGTGSGHSNLLSPTAEYFSRNPPEQAYGNGFQVGSHMSHSKILQSPTIQTPQTTSPQTRAPHNVKPDGISPQMSTPQAITAQQYHYPQPRSGNAPPNLADHPAFRNDRPLTHNLTPTIHNRSWSTANTTETSASNYTSHTQASSNTAASNHNPGRPQHYQHASMSAMPPAPPSKQFIAELPGSIPQQKPQPSPQFRRHSLLSDLSDDIAPGGTDRASVVSALDLGSNVVISPVSHMQNGDQYQQLPQTRYQYNPMDFQRR</sequence>
<dbReference type="InterPro" id="IPR055481">
    <property type="entry name" value="DUF7053"/>
</dbReference>
<proteinExistence type="predicted"/>
<dbReference type="EMBL" id="LFJN01000014">
    <property type="protein sequence ID" value="KPI39798.1"/>
    <property type="molecule type" value="Genomic_DNA"/>
</dbReference>
<accession>A0A0N0NM08</accession>
<dbReference type="PANTHER" id="PTHR38117:SF1">
    <property type="entry name" value="DUF3074 DOMAIN-CONTAINING PROTEIN"/>
    <property type="match status" value="1"/>
</dbReference>
<feature type="domain" description="DUF7053" evidence="2">
    <location>
        <begin position="3"/>
        <end position="172"/>
    </location>
</feature>
<protein>
    <recommendedName>
        <fullName evidence="2">DUF7053 domain-containing protein</fullName>
    </recommendedName>
</protein>
<feature type="region of interest" description="Disordered" evidence="1">
    <location>
        <begin position="263"/>
        <end position="350"/>
    </location>
</feature>
<dbReference type="STRING" id="1664694.A0A0N0NM08"/>
<dbReference type="OrthoDB" id="5078320at2759"/>
<dbReference type="PANTHER" id="PTHR38117">
    <property type="entry name" value="NACHT AND WD40 DOMAIN PROTEIN"/>
    <property type="match status" value="1"/>
</dbReference>
<comment type="caution">
    <text evidence="3">The sequence shown here is derived from an EMBL/GenBank/DDBJ whole genome shotgun (WGS) entry which is preliminary data.</text>
</comment>
<feature type="compositionally biased region" description="Polar residues" evidence="1">
    <location>
        <begin position="316"/>
        <end position="329"/>
    </location>
</feature>
<evidence type="ECO:0000313" key="4">
    <source>
        <dbReference type="Proteomes" id="UP000038010"/>
    </source>
</evidence>
<feature type="compositionally biased region" description="Low complexity" evidence="1">
    <location>
        <begin position="221"/>
        <end position="235"/>
    </location>
</feature>